<accession>A0AAD3DE95</accession>
<dbReference type="AlphaFoldDB" id="A0AAD3DE95"/>
<comment type="caution">
    <text evidence="2">The sequence shown here is derived from an EMBL/GenBank/DDBJ whole genome shotgun (WGS) entry which is preliminary data.</text>
</comment>
<reference evidence="2 3" key="1">
    <citation type="journal article" date="2021" name="Sci. Rep.">
        <title>Genome sequencing of the multicellular alga Astrephomene provides insights into convergent evolution of germ-soma differentiation.</title>
        <authorList>
            <person name="Yamashita S."/>
            <person name="Yamamoto K."/>
            <person name="Matsuzaki R."/>
            <person name="Suzuki S."/>
            <person name="Yamaguchi H."/>
            <person name="Hirooka S."/>
            <person name="Minakuchi Y."/>
            <person name="Miyagishima S."/>
            <person name="Kawachi M."/>
            <person name="Toyoda A."/>
            <person name="Nozaki H."/>
        </authorList>
    </citation>
    <scope>NUCLEOTIDE SEQUENCE [LARGE SCALE GENOMIC DNA]</scope>
    <source>
        <strain evidence="2 3">NIES-4017</strain>
    </source>
</reference>
<feature type="non-terminal residue" evidence="2">
    <location>
        <position position="1"/>
    </location>
</feature>
<keyword evidence="3" id="KW-1185">Reference proteome</keyword>
<proteinExistence type="predicted"/>
<dbReference type="Gene3D" id="3.40.50.1820">
    <property type="entry name" value="alpha/beta hydrolase"/>
    <property type="match status" value="1"/>
</dbReference>
<dbReference type="GO" id="GO:0006629">
    <property type="term" value="P:lipid metabolic process"/>
    <property type="evidence" value="ECO:0007669"/>
    <property type="project" value="InterPro"/>
</dbReference>
<evidence type="ECO:0000313" key="3">
    <source>
        <dbReference type="Proteomes" id="UP001054857"/>
    </source>
</evidence>
<evidence type="ECO:0000256" key="1">
    <source>
        <dbReference type="SAM" id="MobiDB-lite"/>
    </source>
</evidence>
<evidence type="ECO:0000313" key="2">
    <source>
        <dbReference type="EMBL" id="GFR40033.1"/>
    </source>
</evidence>
<dbReference type="GO" id="GO:0008374">
    <property type="term" value="F:O-acyltransferase activity"/>
    <property type="evidence" value="ECO:0007669"/>
    <property type="project" value="InterPro"/>
</dbReference>
<organism evidence="2 3">
    <name type="scientific">Astrephomene gubernaculifera</name>
    <dbReference type="NCBI Taxonomy" id="47775"/>
    <lineage>
        <taxon>Eukaryota</taxon>
        <taxon>Viridiplantae</taxon>
        <taxon>Chlorophyta</taxon>
        <taxon>core chlorophytes</taxon>
        <taxon>Chlorophyceae</taxon>
        <taxon>CS clade</taxon>
        <taxon>Chlamydomonadales</taxon>
        <taxon>Astrephomenaceae</taxon>
        <taxon>Astrephomene</taxon>
    </lineage>
</organism>
<dbReference type="Pfam" id="PF02450">
    <property type="entry name" value="LCAT"/>
    <property type="match status" value="1"/>
</dbReference>
<feature type="non-terminal residue" evidence="2">
    <location>
        <position position="268"/>
    </location>
</feature>
<dbReference type="SUPFAM" id="SSF53474">
    <property type="entry name" value="alpha/beta-Hydrolases"/>
    <property type="match status" value="1"/>
</dbReference>
<sequence>SLPGGSFQQLRAAIEWHVAASGGRRAVLVGLSLGATYAASFLSCGLVDEEWKARHVERLVTMSGVWEGTPRSPLDVLSGRLEGLEAVLPRTEVRRLVRGIPALAWTFPAPPPAPAAPAEAEAAAEAAGGQGQGVGAGTADPPILTNTARGRNYSAGQLGEAMLDAGAPEVAAFWQAALPFARTPAPNVTTHCFYSYGLDTAVHVTYSQPDFSDARPVVHYASGDVTVPYSSLAACRGWSGRQAAPVFSASYWGVVHGMLTGLPEALQD</sequence>
<feature type="compositionally biased region" description="Low complexity" evidence="1">
    <location>
        <begin position="116"/>
        <end position="127"/>
    </location>
</feature>
<gene>
    <name evidence="2" type="ORF">Agub_g569</name>
</gene>
<dbReference type="PANTHER" id="PTHR11440">
    <property type="entry name" value="LECITHIN-CHOLESTEROL ACYLTRANSFERASE-RELATED"/>
    <property type="match status" value="1"/>
</dbReference>
<dbReference type="InterPro" id="IPR003386">
    <property type="entry name" value="LACT/PDAT_acylTrfase"/>
</dbReference>
<dbReference type="InterPro" id="IPR029058">
    <property type="entry name" value="AB_hydrolase_fold"/>
</dbReference>
<protein>
    <submittedName>
        <fullName evidence="2">Uncharacterized protein</fullName>
    </submittedName>
</protein>
<feature type="region of interest" description="Disordered" evidence="1">
    <location>
        <begin position="112"/>
        <end position="148"/>
    </location>
</feature>
<dbReference type="EMBL" id="BMAR01000001">
    <property type="protein sequence ID" value="GFR40033.1"/>
    <property type="molecule type" value="Genomic_DNA"/>
</dbReference>
<dbReference type="Proteomes" id="UP001054857">
    <property type="component" value="Unassembled WGS sequence"/>
</dbReference>
<name>A0AAD3DE95_9CHLO</name>